<sequence>MKKWMFSFFVVILSACNRNVPITEHSQGVWDHYFVYPMSKLLLMLGHVFSVGASSVPAALSLYWVVSGCFSIVQSLIMRTTEAAK</sequence>
<reference evidence="3" key="1">
    <citation type="submission" date="2016-10" db="EMBL/GenBank/DDBJ databases">
        <authorList>
            <person name="Varghese N."/>
            <person name="Submissions S."/>
        </authorList>
    </citation>
    <scope>NUCLEOTIDE SEQUENCE [LARGE SCALE GENOMIC DNA]</scope>
    <source>
        <strain evidence="3">K1</strain>
    </source>
</reference>
<keyword evidence="1" id="KW-1133">Transmembrane helix</keyword>
<proteinExistence type="predicted"/>
<feature type="transmembrane region" description="Helical" evidence="1">
    <location>
        <begin position="42"/>
        <end position="66"/>
    </location>
</feature>
<evidence type="ECO:0000256" key="1">
    <source>
        <dbReference type="SAM" id="Phobius"/>
    </source>
</evidence>
<dbReference type="PROSITE" id="PS51257">
    <property type="entry name" value="PROKAR_LIPOPROTEIN"/>
    <property type="match status" value="1"/>
</dbReference>
<evidence type="ECO:0000313" key="3">
    <source>
        <dbReference type="Proteomes" id="UP000198979"/>
    </source>
</evidence>
<dbReference type="AlphaFoldDB" id="A0A1I0TXJ6"/>
<protein>
    <submittedName>
        <fullName evidence="2">YidC/Oxa1 family membrane protein insertase</fullName>
    </submittedName>
</protein>
<gene>
    <name evidence="2" type="ORF">SAMN05216169_10562</name>
</gene>
<evidence type="ECO:0000313" key="2">
    <source>
        <dbReference type="EMBL" id="SFA56669.1"/>
    </source>
</evidence>
<dbReference type="EMBL" id="FOJQ01000056">
    <property type="protein sequence ID" value="SFA56669.1"/>
    <property type="molecule type" value="Genomic_DNA"/>
</dbReference>
<keyword evidence="1" id="KW-0472">Membrane</keyword>
<dbReference type="STRING" id="150248.SAMN05216169_10562"/>
<name>A0A1I0TXJ6_9BACL</name>
<keyword evidence="1" id="KW-0812">Transmembrane</keyword>
<dbReference type="RefSeq" id="WP_244149278.1">
    <property type="nucleotide sequence ID" value="NZ_FOJQ01000056.1"/>
</dbReference>
<dbReference type="Proteomes" id="UP000198979">
    <property type="component" value="Unassembled WGS sequence"/>
</dbReference>
<keyword evidence="3" id="KW-1185">Reference proteome</keyword>
<organism evidence="2 3">
    <name type="scientific">Anoxybacillus pushchinoensis</name>
    <dbReference type="NCBI Taxonomy" id="150248"/>
    <lineage>
        <taxon>Bacteria</taxon>
        <taxon>Bacillati</taxon>
        <taxon>Bacillota</taxon>
        <taxon>Bacilli</taxon>
        <taxon>Bacillales</taxon>
        <taxon>Anoxybacillaceae</taxon>
        <taxon>Anoxybacillus</taxon>
    </lineage>
</organism>
<accession>A0A1I0TXJ6</accession>